<keyword evidence="3" id="KW-1185">Reference proteome</keyword>
<evidence type="ECO:0000313" key="2">
    <source>
        <dbReference type="EMBL" id="KAH9529394.1"/>
    </source>
</evidence>
<dbReference type="EMBL" id="ASGP02000001">
    <property type="protein sequence ID" value="KAH9529394.1"/>
    <property type="molecule type" value="Genomic_DNA"/>
</dbReference>
<dbReference type="AlphaFoldDB" id="A0A922IGJ5"/>
<evidence type="ECO:0000256" key="1">
    <source>
        <dbReference type="SAM" id="Phobius"/>
    </source>
</evidence>
<dbReference type="Proteomes" id="UP000790347">
    <property type="component" value="Unassembled WGS sequence"/>
</dbReference>
<gene>
    <name evidence="2" type="ORF">DERF_003281</name>
</gene>
<reference evidence="2" key="2">
    <citation type="journal article" date="2022" name="Res Sq">
        <title>Comparative Genomics Reveals Insights into the Divergent Evolution of Astigmatic Mites and Household Pest Adaptations.</title>
        <authorList>
            <person name="Xiong Q."/>
            <person name="Wan A.T.-Y."/>
            <person name="Liu X.-Y."/>
            <person name="Fung C.S.-H."/>
            <person name="Xiao X."/>
            <person name="Malainual N."/>
            <person name="Hou J."/>
            <person name="Wang L."/>
            <person name="Wang M."/>
            <person name="Yang K."/>
            <person name="Cui Y."/>
            <person name="Leung E."/>
            <person name="Nong W."/>
            <person name="Shin S.-K."/>
            <person name="Au S."/>
            <person name="Jeong K.Y."/>
            <person name="Chew F.T."/>
            <person name="Hui J."/>
            <person name="Leung T.F."/>
            <person name="Tungtrongchitr A."/>
            <person name="Zhong N."/>
            <person name="Liu Z."/>
            <person name="Tsui S."/>
        </authorList>
    </citation>
    <scope>NUCLEOTIDE SEQUENCE</scope>
    <source>
        <strain evidence="2">Derf</strain>
        <tissue evidence="2">Whole organism</tissue>
    </source>
</reference>
<organism evidence="2 3">
    <name type="scientific">Dermatophagoides farinae</name>
    <name type="common">American house dust mite</name>
    <dbReference type="NCBI Taxonomy" id="6954"/>
    <lineage>
        <taxon>Eukaryota</taxon>
        <taxon>Metazoa</taxon>
        <taxon>Ecdysozoa</taxon>
        <taxon>Arthropoda</taxon>
        <taxon>Chelicerata</taxon>
        <taxon>Arachnida</taxon>
        <taxon>Acari</taxon>
        <taxon>Acariformes</taxon>
        <taxon>Sarcoptiformes</taxon>
        <taxon>Astigmata</taxon>
        <taxon>Psoroptidia</taxon>
        <taxon>Analgoidea</taxon>
        <taxon>Pyroglyphidae</taxon>
        <taxon>Dermatophagoidinae</taxon>
        <taxon>Dermatophagoides</taxon>
    </lineage>
</organism>
<evidence type="ECO:0000313" key="3">
    <source>
        <dbReference type="Proteomes" id="UP000790347"/>
    </source>
</evidence>
<feature type="transmembrane region" description="Helical" evidence="1">
    <location>
        <begin position="73"/>
        <end position="92"/>
    </location>
</feature>
<proteinExistence type="predicted"/>
<comment type="caution">
    <text evidence="2">The sequence shown here is derived from an EMBL/GenBank/DDBJ whole genome shotgun (WGS) entry which is preliminary data.</text>
</comment>
<feature type="transmembrane region" description="Helical" evidence="1">
    <location>
        <begin position="12"/>
        <end position="29"/>
    </location>
</feature>
<accession>A0A922IGJ5</accession>
<keyword evidence="1" id="KW-1133">Transmembrane helix</keyword>
<keyword evidence="1" id="KW-0472">Membrane</keyword>
<feature type="transmembrane region" description="Helical" evidence="1">
    <location>
        <begin position="35"/>
        <end position="61"/>
    </location>
</feature>
<keyword evidence="1" id="KW-0812">Transmembrane</keyword>
<name>A0A922IGJ5_DERFA</name>
<reference evidence="2" key="1">
    <citation type="submission" date="2013-05" db="EMBL/GenBank/DDBJ databases">
        <authorList>
            <person name="Yim A.K.Y."/>
            <person name="Chan T.F."/>
            <person name="Ji K.M."/>
            <person name="Liu X.Y."/>
            <person name="Zhou J.W."/>
            <person name="Li R.Q."/>
            <person name="Yang K.Y."/>
            <person name="Li J."/>
            <person name="Li M."/>
            <person name="Law P.T.W."/>
            <person name="Wu Y.L."/>
            <person name="Cai Z.L."/>
            <person name="Qin H."/>
            <person name="Bao Y."/>
            <person name="Leung R.K.K."/>
            <person name="Ng P.K.S."/>
            <person name="Zou J."/>
            <person name="Zhong X.J."/>
            <person name="Ran P.X."/>
            <person name="Zhong N.S."/>
            <person name="Liu Z.G."/>
            <person name="Tsui S.K.W."/>
        </authorList>
    </citation>
    <scope>NUCLEOTIDE SEQUENCE</scope>
    <source>
        <strain evidence="2">Derf</strain>
        <tissue evidence="2">Whole organism</tissue>
    </source>
</reference>
<sequence length="128" mass="14724">MFVHGEILDHLWLFLLIFGPLCASLHSIHNECTSIILLMCSLTNFHLLKIIIIIIIISLFVKTYSFVQNESDLIVLIYGCEFFFIIIQFLAIGSNQLVDLLNDEEKKIPLFARFAQHDALQILNFANI</sequence>
<protein>
    <submittedName>
        <fullName evidence="2">Uncharacterized protein</fullName>
    </submittedName>
</protein>